<dbReference type="EMBL" id="SLWM01000005">
    <property type="protein sequence ID" value="TCO24202.1"/>
    <property type="molecule type" value="Genomic_DNA"/>
</dbReference>
<dbReference type="Proteomes" id="UP000295818">
    <property type="component" value="Unassembled WGS sequence"/>
</dbReference>
<sequence>MGEERHKCCAVVDLRQYTLHPGQRDVLIDIFDESFVEGQEQYGMHVSAQFRDLDDPDRFVWLRGFTDLPARADALNGFYYGPIWRKHSAAANATMADSDNALLLQPIDLEPGYPAFDAPRPPIGASDIPPSVVAGAVYHRRSPDDGFTKYFADQVAPVLAATGAVLAAVFETLPAENNFPALPLRDETVLAWFATFPDDTAYAEHRRRLDASPAWQTEVLPELTRRSVAPPQNLRLRPTARSQFH</sequence>
<gene>
    <name evidence="2" type="ORF">EV644_105235</name>
</gene>
<dbReference type="SUPFAM" id="SSF54909">
    <property type="entry name" value="Dimeric alpha+beta barrel"/>
    <property type="match status" value="1"/>
</dbReference>
<evidence type="ECO:0000256" key="1">
    <source>
        <dbReference type="SAM" id="MobiDB-lite"/>
    </source>
</evidence>
<protein>
    <submittedName>
        <fullName evidence="2">NIPSNAP protein</fullName>
    </submittedName>
</protein>
<dbReference type="InterPro" id="IPR011008">
    <property type="entry name" value="Dimeric_a/b-barrel"/>
</dbReference>
<keyword evidence="3" id="KW-1185">Reference proteome</keyword>
<proteinExistence type="predicted"/>
<name>A0ABY2BM47_9ACTN</name>
<dbReference type="Gene3D" id="3.30.70.100">
    <property type="match status" value="1"/>
</dbReference>
<feature type="region of interest" description="Disordered" evidence="1">
    <location>
        <begin position="226"/>
        <end position="245"/>
    </location>
</feature>
<reference evidence="2 3" key="1">
    <citation type="journal article" date="2015" name="Stand. Genomic Sci.">
        <title>Genomic Encyclopedia of Bacterial and Archaeal Type Strains, Phase III: the genomes of soil and plant-associated and newly described type strains.</title>
        <authorList>
            <person name="Whitman W.B."/>
            <person name="Woyke T."/>
            <person name="Klenk H.P."/>
            <person name="Zhou Y."/>
            <person name="Lilburn T.G."/>
            <person name="Beck B.J."/>
            <person name="De Vos P."/>
            <person name="Vandamme P."/>
            <person name="Eisen J.A."/>
            <person name="Garrity G."/>
            <person name="Hugenholtz P."/>
            <person name="Kyrpides N.C."/>
        </authorList>
    </citation>
    <scope>NUCLEOTIDE SEQUENCE [LARGE SCALE GENOMIC DNA]</scope>
    <source>
        <strain evidence="2 3">VKM Ac-2538</strain>
    </source>
</reference>
<accession>A0ABY2BM47</accession>
<evidence type="ECO:0000313" key="2">
    <source>
        <dbReference type="EMBL" id="TCO24202.1"/>
    </source>
</evidence>
<evidence type="ECO:0000313" key="3">
    <source>
        <dbReference type="Proteomes" id="UP000295818"/>
    </source>
</evidence>
<comment type="caution">
    <text evidence="2">The sequence shown here is derived from an EMBL/GenBank/DDBJ whole genome shotgun (WGS) entry which is preliminary data.</text>
</comment>
<dbReference type="RefSeq" id="WP_241998241.1">
    <property type="nucleotide sequence ID" value="NZ_SLWM01000005.1"/>
</dbReference>
<organism evidence="2 3">
    <name type="scientific">Kribbella orskensis</name>
    <dbReference type="NCBI Taxonomy" id="2512216"/>
    <lineage>
        <taxon>Bacteria</taxon>
        <taxon>Bacillati</taxon>
        <taxon>Actinomycetota</taxon>
        <taxon>Actinomycetes</taxon>
        <taxon>Propionibacteriales</taxon>
        <taxon>Kribbellaceae</taxon>
        <taxon>Kribbella</taxon>
    </lineage>
</organism>